<proteinExistence type="predicted"/>
<dbReference type="InterPro" id="IPR036514">
    <property type="entry name" value="SGNH_hydro_sf"/>
</dbReference>
<dbReference type="EMBL" id="JAPEVG010000236">
    <property type="protein sequence ID" value="KAJ8473056.1"/>
    <property type="molecule type" value="Genomic_DNA"/>
</dbReference>
<reference evidence="1" key="1">
    <citation type="submission" date="2022-11" db="EMBL/GenBank/DDBJ databases">
        <title>Genome Sequence of Cubamyces cubensis.</title>
        <authorList>
            <person name="Buettner E."/>
        </authorList>
    </citation>
    <scope>NUCLEOTIDE SEQUENCE</scope>
    <source>
        <strain evidence="1">MPL-01</strain>
    </source>
</reference>
<protein>
    <submittedName>
        <fullName evidence="1">Uncharacterized protein</fullName>
    </submittedName>
</protein>
<name>A0AAD7X8G7_9APHY</name>
<gene>
    <name evidence="1" type="ORF">ONZ51_g8100</name>
</gene>
<dbReference type="Proteomes" id="UP001215151">
    <property type="component" value="Unassembled WGS sequence"/>
</dbReference>
<organism evidence="1 2">
    <name type="scientific">Trametes cubensis</name>
    <dbReference type="NCBI Taxonomy" id="1111947"/>
    <lineage>
        <taxon>Eukaryota</taxon>
        <taxon>Fungi</taxon>
        <taxon>Dikarya</taxon>
        <taxon>Basidiomycota</taxon>
        <taxon>Agaricomycotina</taxon>
        <taxon>Agaricomycetes</taxon>
        <taxon>Polyporales</taxon>
        <taxon>Polyporaceae</taxon>
        <taxon>Trametes</taxon>
    </lineage>
</organism>
<evidence type="ECO:0000313" key="1">
    <source>
        <dbReference type="EMBL" id="KAJ8473056.1"/>
    </source>
</evidence>
<keyword evidence="2" id="KW-1185">Reference proteome</keyword>
<sequence length="110" mass="11868">MVQTIFSGLAALRANASAITGGPPLNFAFAEFSRIWDGVLGTDPGYAAFGYVSTDACIVDCTIQECTTNGMCDDPDHYFYYIPGHPSKEGHRIMADYVEEVICQCVETGA</sequence>
<dbReference type="AlphaFoldDB" id="A0AAD7X8G7"/>
<evidence type="ECO:0000313" key="2">
    <source>
        <dbReference type="Proteomes" id="UP001215151"/>
    </source>
</evidence>
<accession>A0AAD7X8G7</accession>
<comment type="caution">
    <text evidence="1">The sequence shown here is derived from an EMBL/GenBank/DDBJ whole genome shotgun (WGS) entry which is preliminary data.</text>
</comment>
<dbReference type="Gene3D" id="3.40.50.1110">
    <property type="entry name" value="SGNH hydrolase"/>
    <property type="match status" value="1"/>
</dbReference>